<dbReference type="EC" id="3.1.26.4" evidence="5 11"/>
<comment type="subunit">
    <text evidence="4 11">Monomer.</text>
</comment>
<keyword evidence="8 11" id="KW-0255">Endonuclease</keyword>
<dbReference type="GO" id="GO:0003676">
    <property type="term" value="F:nucleic acid binding"/>
    <property type="evidence" value="ECO:0007669"/>
    <property type="project" value="InterPro"/>
</dbReference>
<keyword evidence="6 11" id="KW-0540">Nuclease</keyword>
<dbReference type="Gene3D" id="3.30.420.10">
    <property type="entry name" value="Ribonuclease H-like superfamily/Ribonuclease H"/>
    <property type="match status" value="1"/>
</dbReference>
<dbReference type="GO" id="GO:0004523">
    <property type="term" value="F:RNA-DNA hybrid ribonuclease activity"/>
    <property type="evidence" value="ECO:0007669"/>
    <property type="project" value="UniProtKB-UniRule"/>
</dbReference>
<gene>
    <name evidence="11 14" type="primary">rnhA</name>
    <name evidence="14" type="ORF">V5R04_03930</name>
</gene>
<evidence type="ECO:0000256" key="9">
    <source>
        <dbReference type="ARBA" id="ARBA00022801"/>
    </source>
</evidence>
<evidence type="ECO:0000256" key="3">
    <source>
        <dbReference type="ARBA" id="ARBA00005300"/>
    </source>
</evidence>
<dbReference type="NCBIfam" id="NF001236">
    <property type="entry name" value="PRK00203.1"/>
    <property type="match status" value="1"/>
</dbReference>
<dbReference type="FunFam" id="3.30.420.10:FF:000089">
    <property type="entry name" value="Ribonuclease H"/>
    <property type="match status" value="1"/>
</dbReference>
<evidence type="ECO:0000256" key="1">
    <source>
        <dbReference type="ARBA" id="ARBA00000077"/>
    </source>
</evidence>
<evidence type="ECO:0000256" key="8">
    <source>
        <dbReference type="ARBA" id="ARBA00022759"/>
    </source>
</evidence>
<feature type="region of interest" description="Disordered" evidence="12">
    <location>
        <begin position="134"/>
        <end position="161"/>
    </location>
</feature>
<keyword evidence="10 11" id="KW-0460">Magnesium</keyword>
<name>A0AAU7DZZ8_9MICO</name>
<dbReference type="InterPro" id="IPR036397">
    <property type="entry name" value="RNaseH_sf"/>
</dbReference>
<dbReference type="InterPro" id="IPR002156">
    <property type="entry name" value="RNaseH_domain"/>
</dbReference>
<sequence length="161" mass="18207">MTISQDTSQDTEELNRVEMWTDGACKGNPGVGGWGAWLRSGGHEKELFGGELETTNNRMELTAVIEGLAALKRPCKIVLHVDSTYVMNGITKWIHGWKKNNWRTANKQPVKNMELWQQLELETKRHSIDWRWVKGHSGDPGNERADELANRGVEQARAGAR</sequence>
<comment type="similarity">
    <text evidence="3 11">Belongs to the RNase H family.</text>
</comment>
<feature type="binding site" evidence="11">
    <location>
        <position position="22"/>
    </location>
    <ligand>
        <name>Mg(2+)</name>
        <dbReference type="ChEBI" id="CHEBI:18420"/>
        <label>2</label>
    </ligand>
</feature>
<evidence type="ECO:0000256" key="10">
    <source>
        <dbReference type="ARBA" id="ARBA00022842"/>
    </source>
</evidence>
<dbReference type="PROSITE" id="PS50879">
    <property type="entry name" value="RNASE_H_1"/>
    <property type="match status" value="1"/>
</dbReference>
<dbReference type="GO" id="GO:0000287">
    <property type="term" value="F:magnesium ion binding"/>
    <property type="evidence" value="ECO:0007669"/>
    <property type="project" value="UniProtKB-UniRule"/>
</dbReference>
<evidence type="ECO:0000256" key="4">
    <source>
        <dbReference type="ARBA" id="ARBA00011245"/>
    </source>
</evidence>
<evidence type="ECO:0000256" key="6">
    <source>
        <dbReference type="ARBA" id="ARBA00022722"/>
    </source>
</evidence>
<protein>
    <recommendedName>
        <fullName evidence="5 11">Ribonuclease H</fullName>
        <shortName evidence="11">RNase H</shortName>
        <ecNumber evidence="5 11">3.1.26.4</ecNumber>
    </recommendedName>
</protein>
<feature type="binding site" evidence="11">
    <location>
        <position position="60"/>
    </location>
    <ligand>
        <name>Mg(2+)</name>
        <dbReference type="ChEBI" id="CHEBI:18420"/>
        <label>1</label>
    </ligand>
</feature>
<dbReference type="CDD" id="cd09278">
    <property type="entry name" value="RNase_HI_prokaryote_like"/>
    <property type="match status" value="1"/>
</dbReference>
<proteinExistence type="inferred from homology"/>
<comment type="function">
    <text evidence="2 11">Endonuclease that specifically degrades the RNA of RNA-DNA hybrids.</text>
</comment>
<reference evidence="14" key="1">
    <citation type="submission" date="2024-02" db="EMBL/GenBank/DDBJ databases">
        <title>Tomenella chthoni gen. nov. sp. nov., a member of the family Jonesiaceae isolated from bat guano.</title>
        <authorList>
            <person name="Miller S.L."/>
            <person name="King J."/>
            <person name="Sankaranarayanan K."/>
            <person name="Lawson P.A."/>
        </authorList>
    </citation>
    <scope>NUCLEOTIDE SEQUENCE</scope>
    <source>
        <strain evidence="14">BS-20</strain>
    </source>
</reference>
<dbReference type="PANTHER" id="PTHR10642">
    <property type="entry name" value="RIBONUCLEASE H1"/>
    <property type="match status" value="1"/>
</dbReference>
<dbReference type="Pfam" id="PF00075">
    <property type="entry name" value="RNase_H"/>
    <property type="match status" value="1"/>
</dbReference>
<dbReference type="GO" id="GO:0005737">
    <property type="term" value="C:cytoplasm"/>
    <property type="evidence" value="ECO:0007669"/>
    <property type="project" value="UniProtKB-SubCell"/>
</dbReference>
<dbReference type="PANTHER" id="PTHR10642:SF26">
    <property type="entry name" value="RIBONUCLEASE H1"/>
    <property type="match status" value="1"/>
</dbReference>
<evidence type="ECO:0000256" key="11">
    <source>
        <dbReference type="HAMAP-Rule" id="MF_00042"/>
    </source>
</evidence>
<keyword evidence="9 11" id="KW-0378">Hydrolase</keyword>
<dbReference type="AlphaFoldDB" id="A0AAU7DZZ8"/>
<dbReference type="InterPro" id="IPR050092">
    <property type="entry name" value="RNase_H"/>
</dbReference>
<organism evidence="14">
    <name type="scientific">Jonesiaceae bacterium BS-20</name>
    <dbReference type="NCBI Taxonomy" id="3120821"/>
    <lineage>
        <taxon>Bacteria</taxon>
        <taxon>Bacillati</taxon>
        <taxon>Actinomycetota</taxon>
        <taxon>Actinomycetes</taxon>
        <taxon>Micrococcales</taxon>
        <taxon>Jonesiaceae</taxon>
    </lineage>
</organism>
<dbReference type="EMBL" id="CP146203">
    <property type="protein sequence ID" value="XBH22381.1"/>
    <property type="molecule type" value="Genomic_DNA"/>
</dbReference>
<evidence type="ECO:0000256" key="5">
    <source>
        <dbReference type="ARBA" id="ARBA00012180"/>
    </source>
</evidence>
<feature type="binding site" evidence="11">
    <location>
        <position position="146"/>
    </location>
    <ligand>
        <name>Mg(2+)</name>
        <dbReference type="ChEBI" id="CHEBI:18420"/>
        <label>2</label>
    </ligand>
</feature>
<dbReference type="HAMAP" id="MF_00042">
    <property type="entry name" value="RNase_H"/>
    <property type="match status" value="1"/>
</dbReference>
<comment type="cofactor">
    <cofactor evidence="11">
        <name>Mg(2+)</name>
        <dbReference type="ChEBI" id="CHEBI:18420"/>
    </cofactor>
    <text evidence="11">Binds 1 Mg(2+) ion per subunit. May bind a second metal ion at a regulatory site, or after substrate binding.</text>
</comment>
<dbReference type="GO" id="GO:0043137">
    <property type="term" value="P:DNA replication, removal of RNA primer"/>
    <property type="evidence" value="ECO:0007669"/>
    <property type="project" value="TreeGrafter"/>
</dbReference>
<accession>A0AAU7DZZ8</accession>
<evidence type="ECO:0000259" key="13">
    <source>
        <dbReference type="PROSITE" id="PS50879"/>
    </source>
</evidence>
<dbReference type="InterPro" id="IPR022892">
    <property type="entry name" value="RNaseHI"/>
</dbReference>
<comment type="subcellular location">
    <subcellularLocation>
        <location evidence="11">Cytoplasm</location>
    </subcellularLocation>
</comment>
<evidence type="ECO:0000313" key="14">
    <source>
        <dbReference type="EMBL" id="XBH22381.1"/>
    </source>
</evidence>
<keyword evidence="11" id="KW-0963">Cytoplasm</keyword>
<feature type="domain" description="RNase H type-1" evidence="13">
    <location>
        <begin position="13"/>
        <end position="154"/>
    </location>
</feature>
<feature type="binding site" evidence="11">
    <location>
        <position position="22"/>
    </location>
    <ligand>
        <name>Mg(2+)</name>
        <dbReference type="ChEBI" id="CHEBI:18420"/>
        <label>1</label>
    </ligand>
</feature>
<dbReference type="SUPFAM" id="SSF53098">
    <property type="entry name" value="Ribonuclease H-like"/>
    <property type="match status" value="1"/>
</dbReference>
<dbReference type="InterPro" id="IPR012337">
    <property type="entry name" value="RNaseH-like_sf"/>
</dbReference>
<comment type="catalytic activity">
    <reaction evidence="1 11">
        <text>Endonucleolytic cleavage to 5'-phosphomonoester.</text>
        <dbReference type="EC" id="3.1.26.4"/>
    </reaction>
</comment>
<evidence type="ECO:0000256" key="12">
    <source>
        <dbReference type="SAM" id="MobiDB-lite"/>
    </source>
</evidence>
<feature type="binding site" evidence="11">
    <location>
        <position position="82"/>
    </location>
    <ligand>
        <name>Mg(2+)</name>
        <dbReference type="ChEBI" id="CHEBI:18420"/>
        <label>1</label>
    </ligand>
</feature>
<evidence type="ECO:0000256" key="7">
    <source>
        <dbReference type="ARBA" id="ARBA00022723"/>
    </source>
</evidence>
<evidence type="ECO:0000256" key="2">
    <source>
        <dbReference type="ARBA" id="ARBA00004065"/>
    </source>
</evidence>
<keyword evidence="7 11" id="KW-0479">Metal-binding</keyword>